<reference evidence="4" key="1">
    <citation type="journal article" date="2019" name="Int. J. Syst. Evol. Microbiol.">
        <title>The Global Catalogue of Microorganisms (GCM) 10K type strain sequencing project: providing services to taxonomists for standard genome sequencing and annotation.</title>
        <authorList>
            <consortium name="The Broad Institute Genomics Platform"/>
            <consortium name="The Broad Institute Genome Sequencing Center for Infectious Disease"/>
            <person name="Wu L."/>
            <person name="Ma J."/>
        </authorList>
    </citation>
    <scope>NUCLEOTIDE SEQUENCE [LARGE SCALE GENOMIC DNA]</scope>
    <source>
        <strain evidence="4">JCM 3399</strain>
    </source>
</reference>
<dbReference type="SUPFAM" id="SSF89392">
    <property type="entry name" value="Prokaryotic lipoproteins and lipoprotein localization factors"/>
    <property type="match status" value="1"/>
</dbReference>
<proteinExistence type="predicted"/>
<evidence type="ECO:0000313" key="3">
    <source>
        <dbReference type="EMBL" id="GGU56641.1"/>
    </source>
</evidence>
<evidence type="ECO:0008006" key="5">
    <source>
        <dbReference type="Google" id="ProtNLM"/>
    </source>
</evidence>
<feature type="signal peptide" evidence="2">
    <location>
        <begin position="1"/>
        <end position="23"/>
    </location>
</feature>
<evidence type="ECO:0000313" key="4">
    <source>
        <dbReference type="Proteomes" id="UP000654471"/>
    </source>
</evidence>
<keyword evidence="4" id="KW-1185">Reference proteome</keyword>
<feature type="region of interest" description="Disordered" evidence="1">
    <location>
        <begin position="27"/>
        <end position="47"/>
    </location>
</feature>
<dbReference type="RefSeq" id="WP_189298815.1">
    <property type="nucleotide sequence ID" value="NZ_BMRP01000005.1"/>
</dbReference>
<dbReference type="EMBL" id="BMRP01000005">
    <property type="protein sequence ID" value="GGU56641.1"/>
    <property type="molecule type" value="Genomic_DNA"/>
</dbReference>
<gene>
    <name evidence="3" type="ORF">GCM10010211_21910</name>
</gene>
<accession>A0ABQ2UWD3</accession>
<organism evidence="3 4">
    <name type="scientific">Streptomyces albospinus</name>
    <dbReference type="NCBI Taxonomy" id="285515"/>
    <lineage>
        <taxon>Bacteria</taxon>
        <taxon>Bacillati</taxon>
        <taxon>Actinomycetota</taxon>
        <taxon>Actinomycetes</taxon>
        <taxon>Kitasatosporales</taxon>
        <taxon>Streptomycetaceae</taxon>
        <taxon>Streptomyces</taxon>
    </lineage>
</organism>
<sequence>MRTTWRTATAATLSALLVAGLSACGGSSDGGSSGGDSPAPEKKAADLDPKGALEAAATAMTRAGSASMATSSVAPPAGGGSGSSSGQGGSGSYTWKSPEAFQMSMNNGSRAEITLYVDGTMYFGGDKISAHGNGKKWLTYDSTTSPTMKKTDLSVPSPAAMTEMREFYNPVAQLTANAKAGRLTKVGNETVGGAKTVHIQSFIQTDAWAAAVPGLPAARQKDVSGAMHQKSATYDFWIDEQNRLVQVRVSDPGLPYKPGIQTTYSAYGAAPEIATPPASEVLGAAELSKNLRH</sequence>
<comment type="caution">
    <text evidence="3">The sequence shown here is derived from an EMBL/GenBank/DDBJ whole genome shotgun (WGS) entry which is preliminary data.</text>
</comment>
<keyword evidence="2" id="KW-0732">Signal</keyword>
<name>A0ABQ2UWD3_9ACTN</name>
<dbReference type="Gene3D" id="2.50.20.20">
    <property type="match status" value="1"/>
</dbReference>
<feature type="chain" id="PRO_5047085847" description="Lipoprotein" evidence="2">
    <location>
        <begin position="24"/>
        <end position="293"/>
    </location>
</feature>
<feature type="compositionally biased region" description="Gly residues" evidence="1">
    <location>
        <begin position="77"/>
        <end position="91"/>
    </location>
</feature>
<dbReference type="PROSITE" id="PS51257">
    <property type="entry name" value="PROKAR_LIPOPROTEIN"/>
    <property type="match status" value="1"/>
</dbReference>
<evidence type="ECO:0000256" key="1">
    <source>
        <dbReference type="SAM" id="MobiDB-lite"/>
    </source>
</evidence>
<dbReference type="Proteomes" id="UP000654471">
    <property type="component" value="Unassembled WGS sequence"/>
</dbReference>
<evidence type="ECO:0000256" key="2">
    <source>
        <dbReference type="SAM" id="SignalP"/>
    </source>
</evidence>
<dbReference type="InterPro" id="IPR029046">
    <property type="entry name" value="LolA/LolB/LppX"/>
</dbReference>
<feature type="region of interest" description="Disordered" evidence="1">
    <location>
        <begin position="67"/>
        <end position="93"/>
    </location>
</feature>
<protein>
    <recommendedName>
        <fullName evidence="5">Lipoprotein</fullName>
    </recommendedName>
</protein>